<feature type="repeat" description="WD" evidence="5">
    <location>
        <begin position="161"/>
        <end position="194"/>
    </location>
</feature>
<protein>
    <submittedName>
        <fullName evidence="6">Uncharacterized protein</fullName>
    </submittedName>
</protein>
<dbReference type="PANTHER" id="PTHR19924:SF26">
    <property type="entry name" value="U3 SMALL NUCLEOLAR RNA-ASSOCIATED PROTEIN 15 HOMOLOG"/>
    <property type="match status" value="1"/>
</dbReference>
<accession>D8LWV7</accession>
<evidence type="ECO:0000256" key="4">
    <source>
        <dbReference type="ARBA" id="ARBA00023242"/>
    </source>
</evidence>
<keyword evidence="7" id="KW-1185">Reference proteome</keyword>
<gene>
    <name evidence="6" type="ORF">GSBLH_T00000653001</name>
</gene>
<evidence type="ECO:0000256" key="2">
    <source>
        <dbReference type="ARBA" id="ARBA00022574"/>
    </source>
</evidence>
<dbReference type="RefSeq" id="XP_012894344.1">
    <property type="nucleotide sequence ID" value="XM_013038890.1"/>
</dbReference>
<dbReference type="EMBL" id="FN668638">
    <property type="protein sequence ID" value="CBK20296.2"/>
    <property type="molecule type" value="Genomic_DNA"/>
</dbReference>
<organism evidence="6">
    <name type="scientific">Blastocystis hominis</name>
    <dbReference type="NCBI Taxonomy" id="12968"/>
    <lineage>
        <taxon>Eukaryota</taxon>
        <taxon>Sar</taxon>
        <taxon>Stramenopiles</taxon>
        <taxon>Bigyra</taxon>
        <taxon>Opalozoa</taxon>
        <taxon>Opalinata</taxon>
        <taxon>Blastocystidae</taxon>
        <taxon>Blastocystis</taxon>
    </lineage>
</organism>
<dbReference type="PROSITE" id="PS50294">
    <property type="entry name" value="WD_REPEATS_REGION"/>
    <property type="match status" value="1"/>
</dbReference>
<dbReference type="InParanoid" id="D8LWV7"/>
<dbReference type="SUPFAM" id="SSF50978">
    <property type="entry name" value="WD40 repeat-like"/>
    <property type="match status" value="1"/>
</dbReference>
<dbReference type="InterPro" id="IPR036322">
    <property type="entry name" value="WD40_repeat_dom_sf"/>
</dbReference>
<dbReference type="AlphaFoldDB" id="D8LWV7"/>
<sequence>MSGIEFKPIVPKSVPTARSAKTSENIWWKSFRNINETKLSGPVNHISFSPLSPYHFAVSSGTNVILFSGETRQKIKSFSRFMDIAYSGNFRHDGKLLTAGDEKGNIKLFDVETKTMLRQAQPHSSAVHAVDFFSTTQLLSGSDDKTICLYDIPTNMVVNTYEGHTDYVRALSVASTQSDCFLSGGFDGCVKLWDRRVAPSEACVLSLATPHAVGCVLQLSASVVVAASEAELHVFDLLNSGKSRNRGDFRRRELATLNYHQKQVTCLASYRSDSFPAPRFLSASLDGSVRVVDPTTFKVTHNFKFPDPVLSVAVSVLPRGTVKPSPPTSWPSALPRESCPRGCGSTWRRRRKRPRWRPARCWRVWCTGANAWTPSWRRRRWR</sequence>
<dbReference type="GO" id="GO:0005730">
    <property type="term" value="C:nucleolus"/>
    <property type="evidence" value="ECO:0007669"/>
    <property type="project" value="UniProtKB-SubCell"/>
</dbReference>
<dbReference type="Gene3D" id="2.130.10.10">
    <property type="entry name" value="YVTN repeat-like/Quinoprotein amine dehydrogenase"/>
    <property type="match status" value="2"/>
</dbReference>
<keyword evidence="3" id="KW-0677">Repeat</keyword>
<keyword evidence="4" id="KW-0539">Nucleus</keyword>
<name>D8LWV7_BLAHO</name>
<evidence type="ECO:0000313" key="7">
    <source>
        <dbReference type="Proteomes" id="UP000008312"/>
    </source>
</evidence>
<keyword evidence="2 5" id="KW-0853">WD repeat</keyword>
<dbReference type="PROSITE" id="PS50082">
    <property type="entry name" value="WD_REPEATS_2"/>
    <property type="match status" value="2"/>
</dbReference>
<dbReference type="GO" id="GO:0045943">
    <property type="term" value="P:positive regulation of transcription by RNA polymerase I"/>
    <property type="evidence" value="ECO:0007669"/>
    <property type="project" value="TreeGrafter"/>
</dbReference>
<dbReference type="GeneID" id="24917955"/>
<evidence type="ECO:0000256" key="3">
    <source>
        <dbReference type="ARBA" id="ARBA00022737"/>
    </source>
</evidence>
<evidence type="ECO:0000256" key="1">
    <source>
        <dbReference type="ARBA" id="ARBA00004604"/>
    </source>
</evidence>
<dbReference type="GO" id="GO:0006364">
    <property type="term" value="P:rRNA processing"/>
    <property type="evidence" value="ECO:0007669"/>
    <property type="project" value="TreeGrafter"/>
</dbReference>
<comment type="subcellular location">
    <subcellularLocation>
        <location evidence="1">Nucleus</location>
        <location evidence="1">Nucleolus</location>
    </subcellularLocation>
</comment>
<dbReference type="OMA" id="TSENIWW"/>
<feature type="repeat" description="WD" evidence="5">
    <location>
        <begin position="120"/>
        <end position="160"/>
    </location>
</feature>
<reference evidence="6" key="1">
    <citation type="submission" date="2010-02" db="EMBL/GenBank/DDBJ databases">
        <title>Sequencing and annotation of the Blastocystis hominis genome.</title>
        <authorList>
            <person name="Wincker P."/>
        </authorList>
    </citation>
    <scope>NUCLEOTIDE SEQUENCE</scope>
    <source>
        <strain evidence="6">Singapore isolate B</strain>
    </source>
</reference>
<evidence type="ECO:0000313" key="6">
    <source>
        <dbReference type="EMBL" id="CBK20296.2"/>
    </source>
</evidence>
<dbReference type="Pfam" id="PF00400">
    <property type="entry name" value="WD40"/>
    <property type="match status" value="3"/>
</dbReference>
<dbReference type="InterPro" id="IPR015943">
    <property type="entry name" value="WD40/YVTN_repeat-like_dom_sf"/>
</dbReference>
<dbReference type="PANTHER" id="PTHR19924">
    <property type="entry name" value="UTP15 U3 SMALL NUCLEOLAR RNA-ASSOCIATED PROTEIN 15 FAMILY MEMBER"/>
    <property type="match status" value="1"/>
</dbReference>
<dbReference type="Proteomes" id="UP000008312">
    <property type="component" value="Unassembled WGS sequence"/>
</dbReference>
<dbReference type="OrthoDB" id="431715at2759"/>
<evidence type="ECO:0000256" key="5">
    <source>
        <dbReference type="PROSITE-ProRule" id="PRU00221"/>
    </source>
</evidence>
<dbReference type="InterPro" id="IPR001680">
    <property type="entry name" value="WD40_rpt"/>
</dbReference>
<proteinExistence type="predicted"/>
<dbReference type="SMART" id="SM00320">
    <property type="entry name" value="WD40"/>
    <property type="match status" value="5"/>
</dbReference>